<dbReference type="GO" id="GO:0005789">
    <property type="term" value="C:endoplasmic reticulum membrane"/>
    <property type="evidence" value="ECO:0007669"/>
    <property type="project" value="TreeGrafter"/>
</dbReference>
<feature type="transmembrane region" description="Helical" evidence="1">
    <location>
        <begin position="65"/>
        <end position="85"/>
    </location>
</feature>
<keyword evidence="3" id="KW-1185">Reference proteome</keyword>
<feature type="transmembrane region" description="Helical" evidence="1">
    <location>
        <begin position="239"/>
        <end position="258"/>
    </location>
</feature>
<dbReference type="STRING" id="1884261.A0A5C3Q2Y2"/>
<protein>
    <submittedName>
        <fullName evidence="2">Chitin synthase III catalytic subunit</fullName>
    </submittedName>
</protein>
<keyword evidence="1" id="KW-1133">Transmembrane helix</keyword>
<evidence type="ECO:0000313" key="2">
    <source>
        <dbReference type="EMBL" id="TFK96181.1"/>
    </source>
</evidence>
<dbReference type="AlphaFoldDB" id="A0A5C3Q2Y2"/>
<name>A0A5C3Q2Y2_9AGAR</name>
<dbReference type="OrthoDB" id="5582162at2759"/>
<reference evidence="2 3" key="1">
    <citation type="journal article" date="2019" name="Nat. Ecol. Evol.">
        <title>Megaphylogeny resolves global patterns of mushroom evolution.</title>
        <authorList>
            <person name="Varga T."/>
            <person name="Krizsan K."/>
            <person name="Foldi C."/>
            <person name="Dima B."/>
            <person name="Sanchez-Garcia M."/>
            <person name="Sanchez-Ramirez S."/>
            <person name="Szollosi G.J."/>
            <person name="Szarkandi J.G."/>
            <person name="Papp V."/>
            <person name="Albert L."/>
            <person name="Andreopoulos W."/>
            <person name="Angelini C."/>
            <person name="Antonin V."/>
            <person name="Barry K.W."/>
            <person name="Bougher N.L."/>
            <person name="Buchanan P."/>
            <person name="Buyck B."/>
            <person name="Bense V."/>
            <person name="Catcheside P."/>
            <person name="Chovatia M."/>
            <person name="Cooper J."/>
            <person name="Damon W."/>
            <person name="Desjardin D."/>
            <person name="Finy P."/>
            <person name="Geml J."/>
            <person name="Haridas S."/>
            <person name="Hughes K."/>
            <person name="Justo A."/>
            <person name="Karasinski D."/>
            <person name="Kautmanova I."/>
            <person name="Kiss B."/>
            <person name="Kocsube S."/>
            <person name="Kotiranta H."/>
            <person name="LaButti K.M."/>
            <person name="Lechner B.E."/>
            <person name="Liimatainen K."/>
            <person name="Lipzen A."/>
            <person name="Lukacs Z."/>
            <person name="Mihaltcheva S."/>
            <person name="Morgado L.N."/>
            <person name="Niskanen T."/>
            <person name="Noordeloos M.E."/>
            <person name="Ohm R.A."/>
            <person name="Ortiz-Santana B."/>
            <person name="Ovrebo C."/>
            <person name="Racz N."/>
            <person name="Riley R."/>
            <person name="Savchenko A."/>
            <person name="Shiryaev A."/>
            <person name="Soop K."/>
            <person name="Spirin V."/>
            <person name="Szebenyi C."/>
            <person name="Tomsovsky M."/>
            <person name="Tulloss R.E."/>
            <person name="Uehling J."/>
            <person name="Grigoriev I.V."/>
            <person name="Vagvolgyi C."/>
            <person name="Papp T."/>
            <person name="Martin F.M."/>
            <person name="Miettinen O."/>
            <person name="Hibbett D.S."/>
            <person name="Nagy L.G."/>
        </authorList>
    </citation>
    <scope>NUCLEOTIDE SEQUENCE [LARGE SCALE GENOMIC DNA]</scope>
    <source>
        <strain evidence="2 3">CBS 309.79</strain>
    </source>
</reference>
<feature type="transmembrane region" description="Helical" evidence="1">
    <location>
        <begin position="97"/>
        <end position="119"/>
    </location>
</feature>
<dbReference type="GO" id="GO:0006457">
    <property type="term" value="P:protein folding"/>
    <property type="evidence" value="ECO:0007669"/>
    <property type="project" value="TreeGrafter"/>
</dbReference>
<gene>
    <name evidence="2" type="ORF">BDV98DRAFT_576529</name>
</gene>
<accession>A0A5C3Q2Y2</accession>
<sequence>MRFGSFEWLCRDTPSYTWCNLFYHQLQERGLGATLNLDPPASAPMGINPECGIPKMGSDGSLGNIANIVICAVSFLLVLGLIVMAHRRKAAVGRTELQIFMILYLISLPLQLVTTGALLEQGSTGLTAVTAVHAAVVATLFWSLLANGLIATQIVEDGTLSSLIPVGILSILIFAGTLYVSLDVGFNFTSALQSDPPQDLLSIPLFVLTSIWPAACFAIYFILMTYIVLGVLREIRPMWFYVLSGILFVLSQLAYFLLGKVVCNGTNGKIDGTFIATFLETAAVGVLYLAWKSITEESWDDDPYYPSYS</sequence>
<evidence type="ECO:0000256" key="1">
    <source>
        <dbReference type="SAM" id="Phobius"/>
    </source>
</evidence>
<dbReference type="InterPro" id="IPR022057">
    <property type="entry name" value="Chs7"/>
</dbReference>
<feature type="transmembrane region" description="Helical" evidence="1">
    <location>
        <begin position="131"/>
        <end position="151"/>
    </location>
</feature>
<dbReference type="GO" id="GO:0051082">
    <property type="term" value="F:unfolded protein binding"/>
    <property type="evidence" value="ECO:0007669"/>
    <property type="project" value="TreeGrafter"/>
</dbReference>
<evidence type="ECO:0000313" key="3">
    <source>
        <dbReference type="Proteomes" id="UP000305067"/>
    </source>
</evidence>
<proteinExistence type="predicted"/>
<dbReference type="Proteomes" id="UP000305067">
    <property type="component" value="Unassembled WGS sequence"/>
</dbReference>
<dbReference type="Pfam" id="PF12271">
    <property type="entry name" value="Chs7"/>
    <property type="match status" value="1"/>
</dbReference>
<keyword evidence="1" id="KW-0812">Transmembrane</keyword>
<organism evidence="2 3">
    <name type="scientific">Pterulicium gracile</name>
    <dbReference type="NCBI Taxonomy" id="1884261"/>
    <lineage>
        <taxon>Eukaryota</taxon>
        <taxon>Fungi</taxon>
        <taxon>Dikarya</taxon>
        <taxon>Basidiomycota</taxon>
        <taxon>Agaricomycotina</taxon>
        <taxon>Agaricomycetes</taxon>
        <taxon>Agaricomycetidae</taxon>
        <taxon>Agaricales</taxon>
        <taxon>Pleurotineae</taxon>
        <taxon>Pterulaceae</taxon>
        <taxon>Pterulicium</taxon>
    </lineage>
</organism>
<dbReference type="PANTHER" id="PTHR35329">
    <property type="entry name" value="CHITIN SYNTHASE EXPORT CHAPERONE"/>
    <property type="match status" value="1"/>
</dbReference>
<dbReference type="PANTHER" id="PTHR35329:SF1">
    <property type="entry name" value="CHITIN SYNTHASE EXPORT CHAPERONE"/>
    <property type="match status" value="1"/>
</dbReference>
<feature type="transmembrane region" description="Helical" evidence="1">
    <location>
        <begin position="270"/>
        <end position="291"/>
    </location>
</feature>
<keyword evidence="1" id="KW-0472">Membrane</keyword>
<feature type="transmembrane region" description="Helical" evidence="1">
    <location>
        <begin position="202"/>
        <end position="232"/>
    </location>
</feature>
<feature type="transmembrane region" description="Helical" evidence="1">
    <location>
        <begin position="163"/>
        <end position="182"/>
    </location>
</feature>
<dbReference type="EMBL" id="ML178865">
    <property type="protein sequence ID" value="TFK96181.1"/>
    <property type="molecule type" value="Genomic_DNA"/>
</dbReference>